<accession>A0AAD5JNX1</accession>
<dbReference type="InterPro" id="IPR016135">
    <property type="entry name" value="UBQ-conjugating_enzyme/RWD"/>
</dbReference>
<dbReference type="Gene3D" id="3.10.110.10">
    <property type="entry name" value="Ubiquitin Conjugating Enzyme"/>
    <property type="match status" value="1"/>
</dbReference>
<evidence type="ECO:0000259" key="5">
    <source>
        <dbReference type="PROSITE" id="PS50127"/>
    </source>
</evidence>
<organism evidence="6 7">
    <name type="scientific">Phascolomyces articulosus</name>
    <dbReference type="NCBI Taxonomy" id="60185"/>
    <lineage>
        <taxon>Eukaryota</taxon>
        <taxon>Fungi</taxon>
        <taxon>Fungi incertae sedis</taxon>
        <taxon>Mucoromycota</taxon>
        <taxon>Mucoromycotina</taxon>
        <taxon>Mucoromycetes</taxon>
        <taxon>Mucorales</taxon>
        <taxon>Lichtheimiaceae</taxon>
        <taxon>Phascolomyces</taxon>
    </lineage>
</organism>
<feature type="active site" description="Glycyl thioester intermediate" evidence="3">
    <location>
        <position position="51"/>
    </location>
</feature>
<reference evidence="6" key="2">
    <citation type="submission" date="2023-02" db="EMBL/GenBank/DDBJ databases">
        <authorList>
            <consortium name="DOE Joint Genome Institute"/>
            <person name="Mondo S.J."/>
            <person name="Chang Y."/>
            <person name="Wang Y."/>
            <person name="Ahrendt S."/>
            <person name="Andreopoulos W."/>
            <person name="Barry K."/>
            <person name="Beard J."/>
            <person name="Benny G.L."/>
            <person name="Blankenship S."/>
            <person name="Bonito G."/>
            <person name="Cuomo C."/>
            <person name="Desiro A."/>
            <person name="Gervers K.A."/>
            <person name="Hundley H."/>
            <person name="Kuo A."/>
            <person name="LaButti K."/>
            <person name="Lang B.F."/>
            <person name="Lipzen A."/>
            <person name="O'Donnell K."/>
            <person name="Pangilinan J."/>
            <person name="Reynolds N."/>
            <person name="Sandor L."/>
            <person name="Smith M.W."/>
            <person name="Tsang A."/>
            <person name="Grigoriev I.V."/>
            <person name="Stajich J.E."/>
            <person name="Spatafora J.W."/>
        </authorList>
    </citation>
    <scope>NUCLEOTIDE SEQUENCE</scope>
    <source>
        <strain evidence="6">RSA 2281</strain>
    </source>
</reference>
<dbReference type="InterPro" id="IPR023313">
    <property type="entry name" value="UBQ-conjugating_AS"/>
</dbReference>
<evidence type="ECO:0000313" key="7">
    <source>
        <dbReference type="Proteomes" id="UP001209540"/>
    </source>
</evidence>
<keyword evidence="4" id="KW-0067">ATP-binding</keyword>
<dbReference type="Pfam" id="PF00179">
    <property type="entry name" value="UQ_con"/>
    <property type="match status" value="1"/>
</dbReference>
<dbReference type="SMART" id="SM00212">
    <property type="entry name" value="UBCc"/>
    <property type="match status" value="1"/>
</dbReference>
<dbReference type="SUPFAM" id="SSF54495">
    <property type="entry name" value="UBC-like"/>
    <property type="match status" value="1"/>
</dbReference>
<proteinExistence type="inferred from homology"/>
<dbReference type="PANTHER" id="PTHR24068">
    <property type="entry name" value="UBIQUITIN-CONJUGATING ENZYME E2"/>
    <property type="match status" value="1"/>
</dbReference>
<dbReference type="Proteomes" id="UP001209540">
    <property type="component" value="Unassembled WGS sequence"/>
</dbReference>
<evidence type="ECO:0000256" key="1">
    <source>
        <dbReference type="ARBA" id="ARBA00022679"/>
    </source>
</evidence>
<dbReference type="InterPro" id="IPR000608">
    <property type="entry name" value="UBC"/>
</dbReference>
<evidence type="ECO:0000313" key="6">
    <source>
        <dbReference type="EMBL" id="KAI9247982.1"/>
    </source>
</evidence>
<keyword evidence="7" id="KW-1185">Reference proteome</keyword>
<evidence type="ECO:0000256" key="3">
    <source>
        <dbReference type="PROSITE-ProRule" id="PRU10133"/>
    </source>
</evidence>
<keyword evidence="1" id="KW-0808">Transferase</keyword>
<dbReference type="AlphaFoldDB" id="A0AAD5JNX1"/>
<sequence length="151" mass="17373">IVIKGPPDSPYEKGTFRLDIHIPDEYPFNPPTIKFKTMIYHPNVDEGGTICLSILKMIEADGWKPSLSIGAALKSLQILMGEPNPHDPLDAEIAKEFQFDNALFMRKAKEFTIKYATGDQTNVDTVSFFFFFYLFIYYEKKSYPYKTLNII</sequence>
<keyword evidence="4" id="KW-0547">Nucleotide-binding</keyword>
<feature type="non-terminal residue" evidence="6">
    <location>
        <position position="1"/>
    </location>
</feature>
<dbReference type="GO" id="GO:0016740">
    <property type="term" value="F:transferase activity"/>
    <property type="evidence" value="ECO:0007669"/>
    <property type="project" value="UniProtKB-KW"/>
</dbReference>
<dbReference type="PROSITE" id="PS00183">
    <property type="entry name" value="UBC_1"/>
    <property type="match status" value="1"/>
</dbReference>
<gene>
    <name evidence="6" type="ORF">BDA99DRAFT_446555</name>
</gene>
<reference evidence="6" key="1">
    <citation type="journal article" date="2022" name="IScience">
        <title>Evolution of zygomycete secretomes and the origins of terrestrial fungal ecologies.</title>
        <authorList>
            <person name="Chang Y."/>
            <person name="Wang Y."/>
            <person name="Mondo S."/>
            <person name="Ahrendt S."/>
            <person name="Andreopoulos W."/>
            <person name="Barry K."/>
            <person name="Beard J."/>
            <person name="Benny G.L."/>
            <person name="Blankenship S."/>
            <person name="Bonito G."/>
            <person name="Cuomo C."/>
            <person name="Desiro A."/>
            <person name="Gervers K.A."/>
            <person name="Hundley H."/>
            <person name="Kuo A."/>
            <person name="LaButti K."/>
            <person name="Lang B.F."/>
            <person name="Lipzen A."/>
            <person name="O'Donnell K."/>
            <person name="Pangilinan J."/>
            <person name="Reynolds N."/>
            <person name="Sandor L."/>
            <person name="Smith M.E."/>
            <person name="Tsang A."/>
            <person name="Grigoriev I.V."/>
            <person name="Stajich J.E."/>
            <person name="Spatafora J.W."/>
        </authorList>
    </citation>
    <scope>NUCLEOTIDE SEQUENCE</scope>
    <source>
        <strain evidence="6">RSA 2281</strain>
    </source>
</reference>
<dbReference type="GO" id="GO:0005524">
    <property type="term" value="F:ATP binding"/>
    <property type="evidence" value="ECO:0007669"/>
    <property type="project" value="UniProtKB-UniRule"/>
</dbReference>
<dbReference type="PROSITE" id="PS50127">
    <property type="entry name" value="UBC_2"/>
    <property type="match status" value="1"/>
</dbReference>
<feature type="domain" description="UBC core" evidence="5">
    <location>
        <begin position="1"/>
        <end position="117"/>
    </location>
</feature>
<evidence type="ECO:0000256" key="2">
    <source>
        <dbReference type="ARBA" id="ARBA00022786"/>
    </source>
</evidence>
<evidence type="ECO:0000256" key="4">
    <source>
        <dbReference type="RuleBase" id="RU362109"/>
    </source>
</evidence>
<comment type="similarity">
    <text evidence="4">Belongs to the ubiquitin-conjugating enzyme family.</text>
</comment>
<dbReference type="EMBL" id="JAIXMP010000040">
    <property type="protein sequence ID" value="KAI9247982.1"/>
    <property type="molecule type" value="Genomic_DNA"/>
</dbReference>
<comment type="caution">
    <text evidence="6">The sequence shown here is derived from an EMBL/GenBank/DDBJ whole genome shotgun (WGS) entry which is preliminary data.</text>
</comment>
<name>A0AAD5JNX1_9FUNG</name>
<protein>
    <submittedName>
        <fullName evidence="6">Ubiquitin-conjugating enzyme/RWD-like protein</fullName>
    </submittedName>
</protein>
<keyword evidence="2 4" id="KW-0833">Ubl conjugation pathway</keyword>